<proteinExistence type="predicted"/>
<dbReference type="AlphaFoldDB" id="A0A2T2X9J6"/>
<gene>
    <name evidence="1" type="ORF">C7B43_03575</name>
</gene>
<dbReference type="Proteomes" id="UP000242699">
    <property type="component" value="Unassembled WGS sequence"/>
</dbReference>
<organism evidence="1 2">
    <name type="scientific">Sulfobacillus benefaciens</name>
    <dbReference type="NCBI Taxonomy" id="453960"/>
    <lineage>
        <taxon>Bacteria</taxon>
        <taxon>Bacillati</taxon>
        <taxon>Bacillota</taxon>
        <taxon>Clostridia</taxon>
        <taxon>Eubacteriales</taxon>
        <taxon>Clostridiales Family XVII. Incertae Sedis</taxon>
        <taxon>Sulfobacillus</taxon>
    </lineage>
</organism>
<evidence type="ECO:0000313" key="2">
    <source>
        <dbReference type="Proteomes" id="UP000242699"/>
    </source>
</evidence>
<evidence type="ECO:0000313" key="1">
    <source>
        <dbReference type="EMBL" id="PSR31191.1"/>
    </source>
</evidence>
<dbReference type="EMBL" id="PXYT01000004">
    <property type="protein sequence ID" value="PSR31191.1"/>
    <property type="molecule type" value="Genomic_DNA"/>
</dbReference>
<sequence length="128" mass="15057">MNHQYDLTLGSTKWLCGINERRWFLSPEDGPIPDKVYIEVLELDNPGRWASCHSYWISGNRLAHLPPMFMNWHEGHKAMAAMVLWWHGDKQSTLHWILRTGQPSGMWPLQMLMHEKGCWSSTIRWKAT</sequence>
<reference evidence="1 2" key="1">
    <citation type="journal article" date="2014" name="BMC Genomics">
        <title>Comparison of environmental and isolate Sulfobacillus genomes reveals diverse carbon, sulfur, nitrogen, and hydrogen metabolisms.</title>
        <authorList>
            <person name="Justice N.B."/>
            <person name="Norman A."/>
            <person name="Brown C.T."/>
            <person name="Singh A."/>
            <person name="Thomas B.C."/>
            <person name="Banfield J.F."/>
        </authorList>
    </citation>
    <scope>NUCLEOTIDE SEQUENCE [LARGE SCALE GENOMIC DNA]</scope>
    <source>
        <strain evidence="1">AMDSBA1</strain>
    </source>
</reference>
<name>A0A2T2X9J6_9FIRM</name>
<accession>A0A2T2X9J6</accession>
<protein>
    <submittedName>
        <fullName evidence="1">Uncharacterized protein</fullName>
    </submittedName>
</protein>
<comment type="caution">
    <text evidence="1">The sequence shown here is derived from an EMBL/GenBank/DDBJ whole genome shotgun (WGS) entry which is preliminary data.</text>
</comment>